<dbReference type="AlphaFoldDB" id="A0A7S3NHE8"/>
<feature type="compositionally biased region" description="Basic and acidic residues" evidence="2">
    <location>
        <begin position="45"/>
        <end position="57"/>
    </location>
</feature>
<evidence type="ECO:0000256" key="3">
    <source>
        <dbReference type="SAM" id="SignalP"/>
    </source>
</evidence>
<accession>A0A7S3NHE8</accession>
<evidence type="ECO:0000256" key="1">
    <source>
        <dbReference type="SAM" id="Coils"/>
    </source>
</evidence>
<keyword evidence="3" id="KW-0732">Signal</keyword>
<dbReference type="EMBL" id="HBIJ01002152">
    <property type="protein sequence ID" value="CAE0360761.1"/>
    <property type="molecule type" value="Transcribed_RNA"/>
</dbReference>
<feature type="signal peptide" evidence="3">
    <location>
        <begin position="1"/>
        <end position="18"/>
    </location>
</feature>
<protein>
    <submittedName>
        <fullName evidence="4">Uncharacterized protein</fullName>
    </submittedName>
</protein>
<feature type="coiled-coil region" evidence="1">
    <location>
        <begin position="113"/>
        <end position="144"/>
    </location>
</feature>
<evidence type="ECO:0000313" key="4">
    <source>
        <dbReference type="EMBL" id="CAE0360761.1"/>
    </source>
</evidence>
<gene>
    <name evidence="4" type="ORF">ALAG00032_LOCUS1492</name>
</gene>
<keyword evidence="1" id="KW-0175">Coiled coil</keyword>
<feature type="compositionally biased region" description="Polar residues" evidence="2">
    <location>
        <begin position="58"/>
        <end position="67"/>
    </location>
</feature>
<evidence type="ECO:0000256" key="2">
    <source>
        <dbReference type="SAM" id="MobiDB-lite"/>
    </source>
</evidence>
<feature type="region of interest" description="Disordered" evidence="2">
    <location>
        <begin position="21"/>
        <end position="73"/>
    </location>
</feature>
<reference evidence="4" key="1">
    <citation type="submission" date="2021-01" db="EMBL/GenBank/DDBJ databases">
        <authorList>
            <person name="Corre E."/>
            <person name="Pelletier E."/>
            <person name="Niang G."/>
            <person name="Scheremetjew M."/>
            <person name="Finn R."/>
            <person name="Kale V."/>
            <person name="Holt S."/>
            <person name="Cochrane G."/>
            <person name="Meng A."/>
            <person name="Brown T."/>
            <person name="Cohen L."/>
        </authorList>
    </citation>
    <scope>NUCLEOTIDE SEQUENCE</scope>
    <source>
        <strain evidence="4">CCMP1510</strain>
    </source>
</reference>
<proteinExistence type="predicted"/>
<feature type="chain" id="PRO_5031342618" evidence="3">
    <location>
        <begin position="19"/>
        <end position="145"/>
    </location>
</feature>
<organism evidence="4">
    <name type="scientific">Aureoumbra lagunensis</name>
    <dbReference type="NCBI Taxonomy" id="44058"/>
    <lineage>
        <taxon>Eukaryota</taxon>
        <taxon>Sar</taxon>
        <taxon>Stramenopiles</taxon>
        <taxon>Ochrophyta</taxon>
        <taxon>Pelagophyceae</taxon>
        <taxon>Pelagomonadales</taxon>
        <taxon>Aureoumbra</taxon>
    </lineage>
</organism>
<sequence length="145" mass="15646">MRICSVIILALALFEAEAASRGGSRKSGGRAGGNGFAPKRRQSVTRRDATATKDAPTKESSAPTNTHTTVVMQQGYGGGMGTALMGLSIMDAIIQEQRRAEMMRIQYEQQKELGKNSAELASLKAQLEAQEKKVSEMQAQAEKEK</sequence>
<name>A0A7S3NHE8_9STRA</name>